<dbReference type="Proteomes" id="UP000005555">
    <property type="component" value="Unassembled WGS sequence"/>
</dbReference>
<comment type="function">
    <text evidence="16">Catalyzes the phosphorylation of pantothenate (Pan), the first step in CoA biosynthesis.</text>
</comment>
<evidence type="ECO:0000256" key="5">
    <source>
        <dbReference type="ARBA" id="ARBA00011738"/>
    </source>
</evidence>
<dbReference type="eggNOG" id="COG1521">
    <property type="taxonomic scope" value="Bacteria"/>
</dbReference>
<dbReference type="InterPro" id="IPR004619">
    <property type="entry name" value="Type_III_PanK"/>
</dbReference>
<dbReference type="EC" id="2.7.1.33" evidence="6 16"/>
<keyword evidence="11 16" id="KW-0067">ATP-binding</keyword>
<dbReference type="GO" id="GO:0004594">
    <property type="term" value="F:pantothenate kinase activity"/>
    <property type="evidence" value="ECO:0007669"/>
    <property type="project" value="UniProtKB-UniRule"/>
</dbReference>
<dbReference type="GO" id="GO:0046872">
    <property type="term" value="F:metal ion binding"/>
    <property type="evidence" value="ECO:0007669"/>
    <property type="project" value="UniProtKB-KW"/>
</dbReference>
<evidence type="ECO:0000313" key="17">
    <source>
        <dbReference type="EMBL" id="EAS45933.1"/>
    </source>
</evidence>
<dbReference type="CDD" id="cd24015">
    <property type="entry name" value="ASKHA_NBD_PanK-III"/>
    <property type="match status" value="1"/>
</dbReference>
<dbReference type="SUPFAM" id="SSF53067">
    <property type="entry name" value="Actin-like ATPase domain"/>
    <property type="match status" value="2"/>
</dbReference>
<feature type="binding site" evidence="16">
    <location>
        <position position="121"/>
    </location>
    <ligand>
        <name>K(+)</name>
        <dbReference type="ChEBI" id="CHEBI:29103"/>
    </ligand>
</feature>
<comment type="cofactor">
    <cofactor evidence="16">
        <name>NH4(+)</name>
        <dbReference type="ChEBI" id="CHEBI:28938"/>
    </cofactor>
    <cofactor evidence="16">
        <name>K(+)</name>
        <dbReference type="ChEBI" id="CHEBI:29103"/>
    </cofactor>
    <text evidence="16">A monovalent cation. Ammonium or potassium.</text>
</comment>
<comment type="catalytic activity">
    <reaction evidence="1 16">
        <text>(R)-pantothenate + ATP = (R)-4'-phosphopantothenate + ADP + H(+)</text>
        <dbReference type="Rhea" id="RHEA:16373"/>
        <dbReference type="ChEBI" id="CHEBI:10986"/>
        <dbReference type="ChEBI" id="CHEBI:15378"/>
        <dbReference type="ChEBI" id="CHEBI:29032"/>
        <dbReference type="ChEBI" id="CHEBI:30616"/>
        <dbReference type="ChEBI" id="CHEBI:456216"/>
        <dbReference type="EC" id="2.7.1.33"/>
    </reaction>
</comment>
<dbReference type="GO" id="GO:0005737">
    <property type="term" value="C:cytoplasm"/>
    <property type="evidence" value="ECO:0007669"/>
    <property type="project" value="UniProtKB-SubCell"/>
</dbReference>
<dbReference type="PANTHER" id="PTHR34265">
    <property type="entry name" value="TYPE III PANTOTHENATE KINASE"/>
    <property type="match status" value="1"/>
</dbReference>
<keyword evidence="7 16" id="KW-0963">Cytoplasm</keyword>
<evidence type="ECO:0000256" key="3">
    <source>
        <dbReference type="ARBA" id="ARBA00004496"/>
    </source>
</evidence>
<keyword evidence="8 16" id="KW-0808">Transferase</keyword>
<sequence length="245" mass="25773">MILQIDAGNSRIKWRVLDGTAAVFQGNQPTASVLAGEPLRLPAVAGLRLAQLSSVAGDTVVANLSRQLREQYRIDLHVAKVSAQVGAVSCGYSVPEKLGVDRWMAVLAVFQKTGRASVVVDAGSAVTIDLITEDGVHHGGYIVPGIKLLQQSLWKGTDQVKVDQLACTNMLGPGVSTDEAVTRGCTLMLVALIERLAAEHSADLIITGGDALLLKPQLATQVDYYADLVLDGLSVEGVSYGLGAD</sequence>
<evidence type="ECO:0000256" key="10">
    <source>
        <dbReference type="ARBA" id="ARBA00022777"/>
    </source>
</evidence>
<comment type="similarity">
    <text evidence="14 16">Belongs to the type III pantothenate kinase family.</text>
</comment>
<feature type="binding site" evidence="16">
    <location>
        <position position="177"/>
    </location>
    <ligand>
        <name>substrate</name>
    </ligand>
</feature>
<evidence type="ECO:0000256" key="9">
    <source>
        <dbReference type="ARBA" id="ARBA00022741"/>
    </source>
</evidence>
<evidence type="ECO:0000256" key="7">
    <source>
        <dbReference type="ARBA" id="ARBA00022490"/>
    </source>
</evidence>
<dbReference type="Gene3D" id="3.30.420.40">
    <property type="match status" value="2"/>
</dbReference>
<proteinExistence type="inferred from homology"/>
<comment type="caution">
    <text evidence="17">The sequence shown here is derived from an EMBL/GenBank/DDBJ whole genome shotgun (WGS) entry which is preliminary data.</text>
</comment>
<comment type="cofactor">
    <cofactor evidence="2">
        <name>K(+)</name>
        <dbReference type="ChEBI" id="CHEBI:29103"/>
    </cofactor>
</comment>
<dbReference type="GO" id="GO:0005524">
    <property type="term" value="F:ATP binding"/>
    <property type="evidence" value="ECO:0007669"/>
    <property type="project" value="UniProtKB-UniRule"/>
</dbReference>
<dbReference type="HAMAP" id="MF_01274">
    <property type="entry name" value="Pantothen_kinase_3"/>
    <property type="match status" value="1"/>
</dbReference>
<comment type="subcellular location">
    <subcellularLocation>
        <location evidence="3 16">Cytoplasm</location>
    </subcellularLocation>
</comment>
<gene>
    <name evidence="16" type="primary">coaX</name>
    <name evidence="17" type="ORF">GB2207_07756</name>
</gene>
<dbReference type="GO" id="GO:0015937">
    <property type="term" value="P:coenzyme A biosynthetic process"/>
    <property type="evidence" value="ECO:0007669"/>
    <property type="project" value="UniProtKB-UniRule"/>
</dbReference>
<feature type="binding site" evidence="16">
    <location>
        <position position="92"/>
    </location>
    <ligand>
        <name>substrate</name>
    </ligand>
</feature>
<feature type="binding site" evidence="16">
    <location>
        <position position="124"/>
    </location>
    <ligand>
        <name>ATP</name>
        <dbReference type="ChEBI" id="CHEBI:30616"/>
    </ligand>
</feature>
<organism evidence="17 18">
    <name type="scientific">gamma proteobacterium HTCC2207</name>
    <dbReference type="NCBI Taxonomy" id="314287"/>
    <lineage>
        <taxon>Bacteria</taxon>
        <taxon>Pseudomonadati</taxon>
        <taxon>Pseudomonadota</taxon>
        <taxon>Gammaproteobacteria</taxon>
        <taxon>Cellvibrionales</taxon>
        <taxon>Porticoccaceae</taxon>
        <taxon>SAR92 clade</taxon>
    </lineage>
</organism>
<keyword evidence="9 16" id="KW-0547">Nucleotide-binding</keyword>
<dbReference type="AlphaFoldDB" id="Q1YNX7"/>
<evidence type="ECO:0000256" key="12">
    <source>
        <dbReference type="ARBA" id="ARBA00022958"/>
    </source>
</evidence>
<keyword evidence="13 16" id="KW-0173">Coenzyme A biosynthesis</keyword>
<dbReference type="HOGENOM" id="CLU_066627_0_1_6"/>
<reference evidence="17 18" key="1">
    <citation type="submission" date="2006-03" db="EMBL/GenBank/DDBJ databases">
        <authorList>
            <person name="Giovannoni S.J."/>
            <person name="Cho J.-C."/>
            <person name="Ferriera S."/>
            <person name="Johnson J."/>
            <person name="Kravitz S."/>
            <person name="Halpern A."/>
            <person name="Remington K."/>
            <person name="Beeson K."/>
            <person name="Tran B."/>
            <person name="Rogers Y.-H."/>
            <person name="Friedman R."/>
            <person name="Venter J.C."/>
        </authorList>
    </citation>
    <scope>NUCLEOTIDE SEQUENCE [LARGE SCALE GENOMIC DNA]</scope>
    <source>
        <strain evidence="17 18">HTCC2207</strain>
    </source>
</reference>
<evidence type="ECO:0000256" key="14">
    <source>
        <dbReference type="ARBA" id="ARBA00038036"/>
    </source>
</evidence>
<dbReference type="NCBIfam" id="TIGR00671">
    <property type="entry name" value="baf"/>
    <property type="match status" value="1"/>
</dbReference>
<evidence type="ECO:0000256" key="1">
    <source>
        <dbReference type="ARBA" id="ARBA00001206"/>
    </source>
</evidence>
<feature type="binding site" evidence="16">
    <location>
        <begin position="99"/>
        <end position="102"/>
    </location>
    <ligand>
        <name>substrate</name>
    </ligand>
</feature>
<dbReference type="PANTHER" id="PTHR34265:SF1">
    <property type="entry name" value="TYPE III PANTOTHENATE KINASE"/>
    <property type="match status" value="1"/>
</dbReference>
<evidence type="ECO:0000256" key="4">
    <source>
        <dbReference type="ARBA" id="ARBA00005225"/>
    </source>
</evidence>
<dbReference type="Pfam" id="PF03309">
    <property type="entry name" value="Pan_kinase"/>
    <property type="match status" value="1"/>
</dbReference>
<feature type="binding site" evidence="16">
    <location>
        <begin position="6"/>
        <end position="13"/>
    </location>
    <ligand>
        <name>ATP</name>
        <dbReference type="ChEBI" id="CHEBI:30616"/>
    </ligand>
</feature>
<evidence type="ECO:0000256" key="2">
    <source>
        <dbReference type="ARBA" id="ARBA00001958"/>
    </source>
</evidence>
<evidence type="ECO:0000256" key="16">
    <source>
        <dbReference type="HAMAP-Rule" id="MF_01274"/>
    </source>
</evidence>
<dbReference type="InterPro" id="IPR043129">
    <property type="entry name" value="ATPase_NBD"/>
</dbReference>
<dbReference type="OrthoDB" id="9781305at2"/>
<evidence type="ECO:0000313" key="18">
    <source>
        <dbReference type="Proteomes" id="UP000005555"/>
    </source>
</evidence>
<comment type="pathway">
    <text evidence="4 16">Cofactor biosynthesis; coenzyme A biosynthesis; CoA from (R)-pantothenate: step 1/5.</text>
</comment>
<keyword evidence="12 16" id="KW-0630">Potassium</keyword>
<evidence type="ECO:0000256" key="13">
    <source>
        <dbReference type="ARBA" id="ARBA00022993"/>
    </source>
</evidence>
<keyword evidence="16" id="KW-0479">Metal-binding</keyword>
<evidence type="ECO:0000256" key="6">
    <source>
        <dbReference type="ARBA" id="ARBA00012102"/>
    </source>
</evidence>
<keyword evidence="10 16" id="KW-0418">Kinase</keyword>
<dbReference type="EMBL" id="AAPI01000014">
    <property type="protein sequence ID" value="EAS45933.1"/>
    <property type="molecule type" value="Genomic_DNA"/>
</dbReference>
<comment type="subunit">
    <text evidence="5 16">Homodimer.</text>
</comment>
<keyword evidence="18" id="KW-1185">Reference proteome</keyword>
<evidence type="ECO:0000256" key="15">
    <source>
        <dbReference type="ARBA" id="ARBA00040883"/>
    </source>
</evidence>
<dbReference type="STRING" id="314287.GB2207_07756"/>
<name>Q1YNX7_9GAMM</name>
<evidence type="ECO:0000256" key="11">
    <source>
        <dbReference type="ARBA" id="ARBA00022840"/>
    </source>
</evidence>
<feature type="active site" description="Proton acceptor" evidence="16">
    <location>
        <position position="101"/>
    </location>
</feature>
<accession>Q1YNX7</accession>
<dbReference type="UniPathway" id="UPA00241">
    <property type="reaction ID" value="UER00352"/>
</dbReference>
<protein>
    <recommendedName>
        <fullName evidence="15 16">Type III pantothenate kinase</fullName>
        <ecNumber evidence="6 16">2.7.1.33</ecNumber>
    </recommendedName>
    <alternativeName>
        <fullName evidence="16">PanK-III</fullName>
    </alternativeName>
    <alternativeName>
        <fullName evidence="16">Pantothenic acid kinase</fullName>
    </alternativeName>
</protein>
<evidence type="ECO:0000256" key="8">
    <source>
        <dbReference type="ARBA" id="ARBA00022679"/>
    </source>
</evidence>